<keyword evidence="4" id="KW-1185">Reference proteome</keyword>
<evidence type="ECO:0000313" key="4">
    <source>
        <dbReference type="Proteomes" id="UP001349262"/>
    </source>
</evidence>
<organism evidence="3 4">
    <name type="scientific">Methylobacterium radiotolerans</name>
    <dbReference type="NCBI Taxonomy" id="31998"/>
    <lineage>
        <taxon>Bacteria</taxon>
        <taxon>Pseudomonadati</taxon>
        <taxon>Pseudomonadota</taxon>
        <taxon>Alphaproteobacteria</taxon>
        <taxon>Hyphomicrobiales</taxon>
        <taxon>Methylobacteriaceae</taxon>
        <taxon>Methylobacterium</taxon>
    </lineage>
</organism>
<gene>
    <name evidence="3" type="ORF">MRSR164_14285</name>
</gene>
<evidence type="ECO:0000256" key="1">
    <source>
        <dbReference type="SAM" id="SignalP"/>
    </source>
</evidence>
<dbReference type="InterPro" id="IPR022060">
    <property type="entry name" value="DUF3616"/>
</dbReference>
<keyword evidence="1" id="KW-0732">Signal</keyword>
<accession>A0ABU7TB84</accession>
<comment type="caution">
    <text evidence="3">The sequence shown here is derived from an EMBL/GenBank/DDBJ whole genome shotgun (WGS) entry which is preliminary data.</text>
</comment>
<protein>
    <recommendedName>
        <fullName evidence="2">DUF3616 domain-containing protein</fullName>
    </recommendedName>
</protein>
<proteinExistence type="predicted"/>
<reference evidence="3 4" key="1">
    <citation type="journal article" date="2012" name="Genet. Mol. Biol.">
        <title>Analysis of 16S rRNA and mxaF genes revealing insights into Methylobacterium niche-specific plant association.</title>
        <authorList>
            <person name="Dourado M.N."/>
            <person name="Andreote F.D."/>
            <person name="Dini-Andreote F."/>
            <person name="Conti R."/>
            <person name="Araujo J.M."/>
            <person name="Araujo W.L."/>
        </authorList>
    </citation>
    <scope>NUCLEOTIDE SEQUENCE [LARGE SCALE GENOMIC DNA]</scope>
    <source>
        <strain evidence="3 4">SR1.6/4</strain>
    </source>
</reference>
<name>A0ABU7TB84_9HYPH</name>
<feature type="domain" description="DUF3616" evidence="2">
    <location>
        <begin position="119"/>
        <end position="153"/>
    </location>
</feature>
<dbReference type="Pfam" id="PF12275">
    <property type="entry name" value="DUF3616"/>
    <property type="match status" value="2"/>
</dbReference>
<dbReference type="EMBL" id="MLBY01000004">
    <property type="protein sequence ID" value="MEE7457897.1"/>
    <property type="molecule type" value="Genomic_DNA"/>
</dbReference>
<evidence type="ECO:0000259" key="2">
    <source>
        <dbReference type="Pfam" id="PF12275"/>
    </source>
</evidence>
<feature type="domain" description="DUF3616" evidence="2">
    <location>
        <begin position="178"/>
        <end position="291"/>
    </location>
</feature>
<dbReference type="Proteomes" id="UP001349262">
    <property type="component" value="Unassembled WGS sequence"/>
</dbReference>
<feature type="signal peptide" evidence="1">
    <location>
        <begin position="1"/>
        <end position="22"/>
    </location>
</feature>
<feature type="chain" id="PRO_5047063734" description="DUF3616 domain-containing protein" evidence="1">
    <location>
        <begin position="23"/>
        <end position="360"/>
    </location>
</feature>
<evidence type="ECO:0000313" key="3">
    <source>
        <dbReference type="EMBL" id="MEE7457897.1"/>
    </source>
</evidence>
<sequence>MRVSSGVCLALFLGGASIPALAADTILKPESGSFRFTDDLKGKKGEAANDVSGIACLPEKAGKRRCLSVDDESRAVQFLTIDGGIIEPGKTIDLIGREPDPATLGTLPTDLRCPSEKAAEFKEFDGEGVAYAVPYFYVVGSHGCGRNKDRLRTSSLILARLRVDADGKPEGKRNAAVETSYRLGDVLAASETVKAFFLKSLMQGNGLNVEGIAVVGDRLYAGLRAPSIDGKAFLVEAELGALFAPGYEAYRGRTRTIAVPVGERAGIRDLAALEDGRLLLLTGPAQEQTGVAYRLFLFDPTTGGEAQALGALEALDGPDRGGKAEAVTGLGRDRVLVLFDSLRNGGPRSYRVPAALTSGP</sequence>